<organism evidence="2 3">
    <name type="scientific">Phaseolus angularis</name>
    <name type="common">Azuki bean</name>
    <name type="synonym">Vigna angularis</name>
    <dbReference type="NCBI Taxonomy" id="3914"/>
    <lineage>
        <taxon>Eukaryota</taxon>
        <taxon>Viridiplantae</taxon>
        <taxon>Streptophyta</taxon>
        <taxon>Embryophyta</taxon>
        <taxon>Tracheophyta</taxon>
        <taxon>Spermatophyta</taxon>
        <taxon>Magnoliopsida</taxon>
        <taxon>eudicotyledons</taxon>
        <taxon>Gunneridae</taxon>
        <taxon>Pentapetalae</taxon>
        <taxon>rosids</taxon>
        <taxon>fabids</taxon>
        <taxon>Fabales</taxon>
        <taxon>Fabaceae</taxon>
        <taxon>Papilionoideae</taxon>
        <taxon>50 kb inversion clade</taxon>
        <taxon>NPAAA clade</taxon>
        <taxon>indigoferoid/millettioid clade</taxon>
        <taxon>Phaseoleae</taxon>
        <taxon>Vigna</taxon>
    </lineage>
</organism>
<dbReference type="AlphaFoldDB" id="A0A0L9TC43"/>
<evidence type="ECO:0000313" key="2">
    <source>
        <dbReference type="EMBL" id="KOM28123.1"/>
    </source>
</evidence>
<dbReference type="Gramene" id="KOM28123">
    <property type="protein sequence ID" value="KOM28123"/>
    <property type="gene ID" value="LR48_Vigan501s000500"/>
</dbReference>
<feature type="region of interest" description="Disordered" evidence="1">
    <location>
        <begin position="1"/>
        <end position="23"/>
    </location>
</feature>
<reference evidence="3" key="1">
    <citation type="journal article" date="2015" name="Proc. Natl. Acad. Sci. U.S.A.">
        <title>Genome sequencing of adzuki bean (Vigna angularis) provides insight into high starch and low fat accumulation and domestication.</title>
        <authorList>
            <person name="Yang K."/>
            <person name="Tian Z."/>
            <person name="Chen C."/>
            <person name="Luo L."/>
            <person name="Zhao B."/>
            <person name="Wang Z."/>
            <person name="Yu L."/>
            <person name="Li Y."/>
            <person name="Sun Y."/>
            <person name="Li W."/>
            <person name="Chen Y."/>
            <person name="Li Y."/>
            <person name="Zhang Y."/>
            <person name="Ai D."/>
            <person name="Zhao J."/>
            <person name="Shang C."/>
            <person name="Ma Y."/>
            <person name="Wu B."/>
            <person name="Wang M."/>
            <person name="Gao L."/>
            <person name="Sun D."/>
            <person name="Zhang P."/>
            <person name="Guo F."/>
            <person name="Wang W."/>
            <person name="Li Y."/>
            <person name="Wang J."/>
            <person name="Varshney R.K."/>
            <person name="Wang J."/>
            <person name="Ling H.Q."/>
            <person name="Wan P."/>
        </authorList>
    </citation>
    <scope>NUCLEOTIDE SEQUENCE</scope>
    <source>
        <strain evidence="3">cv. Jingnong 6</strain>
    </source>
</reference>
<proteinExistence type="predicted"/>
<dbReference type="EMBL" id="KQ258415">
    <property type="protein sequence ID" value="KOM28123.1"/>
    <property type="molecule type" value="Genomic_DNA"/>
</dbReference>
<dbReference type="Proteomes" id="UP000053144">
    <property type="component" value="Unassembled WGS sequence"/>
</dbReference>
<sequence length="189" mass="20380">MPLATSALSSPKRNPNPNPNRHCRSAVNATAVATSTTTVKVRLAAPSPDSHCRAAVATTPRPPFIFSLLEINRAATISNLVVNLQATATTLTDECRNRKIVREHLLSMAAATPRRSRDLLPQPPSSSSHQCRIAIPPWTPSTSITAALLHSCQHLVALQSRHRLHHQHSDASSSRCHTARPPQSSSSPP</sequence>
<name>A0A0L9TC43_PHAAN</name>
<evidence type="ECO:0000313" key="3">
    <source>
        <dbReference type="Proteomes" id="UP000053144"/>
    </source>
</evidence>
<feature type="region of interest" description="Disordered" evidence="1">
    <location>
        <begin position="163"/>
        <end position="189"/>
    </location>
</feature>
<gene>
    <name evidence="2" type="ORF">LR48_Vigan501s000500</name>
</gene>
<evidence type="ECO:0000256" key="1">
    <source>
        <dbReference type="SAM" id="MobiDB-lite"/>
    </source>
</evidence>
<feature type="compositionally biased region" description="Polar residues" evidence="1">
    <location>
        <begin position="170"/>
        <end position="189"/>
    </location>
</feature>
<protein>
    <submittedName>
        <fullName evidence="2">Uncharacterized protein</fullName>
    </submittedName>
</protein>
<accession>A0A0L9TC43</accession>